<gene>
    <name evidence="2" type="ORF">BCR15_13010</name>
</gene>
<evidence type="ECO:0000313" key="2">
    <source>
        <dbReference type="EMBL" id="OCL36854.1"/>
    </source>
</evidence>
<name>A0A1C0AR09_9ACTN</name>
<reference evidence="3" key="1">
    <citation type="submission" date="2016-07" db="EMBL/GenBank/DDBJ databases">
        <authorList>
            <person name="Florea S."/>
            <person name="Webb J.S."/>
            <person name="Jaromczyk J."/>
            <person name="Schardl C.L."/>
        </authorList>
    </citation>
    <scope>NUCLEOTIDE SEQUENCE [LARGE SCALE GENOMIC DNA]</scope>
    <source>
        <strain evidence="3">IPBSL-7</strain>
    </source>
</reference>
<evidence type="ECO:0000313" key="3">
    <source>
        <dbReference type="Proteomes" id="UP000093501"/>
    </source>
</evidence>
<dbReference type="Pfam" id="PF26300">
    <property type="entry name" value="PEPCK_PPi_lobe_2"/>
    <property type="match status" value="1"/>
</dbReference>
<feature type="domain" description="PPi-type phosphoenolpyruvate carboxykinase lobe 2" evidence="1">
    <location>
        <begin position="493"/>
        <end position="598"/>
    </location>
</feature>
<proteinExistence type="predicted"/>
<sequence length="1127" mass="123729">MATFADTAAINLRLGLLGLPLPDAGAAGRAVDLVRPILARQRELNRRLAHRLPAVDGRIQGFLDSYLDGTGTTPCLPRQTLVLDQPGLARQMSLPVDGDTFSSDLLTSYRLVNGILHNPANDRRTTKGVFHVAEGGLPIQDDKIAVPRDVFGRLLEHAFQPPAEAMVLPYTSETPERPTCWVSLLLRPIVVPEVPGFTVERRMETRFFAPAALMANLDFVEGIFGNGGDPYLPENDSSLDPEHWTGHTGMVVLAPHLIHLTKKELGLPHYDDATPRQRRDGMCWRDETERYNGGTAFKACARDERGVIVTVIADNYFGYCKKEVKAQISYAANLLGLVEEEHAGGAITFPRYNLGQTFTHGGSNDPERTLDAVIARDPERFVRRAEGHAVDREQPHIVLVPEGATYSLRDSTITWESDGEPRAIALRADTYYVSPDGYVVELAHIAADGDQWTLLGTAPAATSCHKPATVSGGGKSEISKSITDAFVFGNAYVADFVEDMAMVGAIVDHDFSTRFRDPAASDHRPLLSDTRSVGSVIKLLTPSPDYTDEYNAWVDAIPHHIKELVFVVKRFYRPEWGGDWASHFSVGRINGRAGHALRLDGDKITVNMLRVGFAPDGSWRLFGLRHDYHPAAKVQTEDDITASIVVPADEAGRSDGLSRKFVSNCEQLLFQRPDDAIHRGYDKQAEYDIASGAFLSNFEPLTTSDAKGLVNDAIAFSRFSKPIQKLVRKVAKADKPSHEYFVSSAHPRLINGARSKNPRYLQVRPDIARPKETALAELVSRIHRGLPMSAPLRLPIDVVAAGRRNNAAEDGVPPLCAYAPLHYMELPELFMEFISSMTGKSPSTTGAGSEGAMTKGPFNALPSVIDLNAAFLSFALTGYDGWLSSAGVIGPNVRVDHDISLLVPEVFSRMSPGERDAAALIAEGSLEAVPDVEHEGRLVEASRLGYRMTAKFQTKYFGRIFMHPHVVFSENMLQPELQDIEAYVASVDTIVTTHQRVARAYLDDGTAELAVPPIRALLEIMATGTWNGLTLRDETFRRMFDRDEVLASDWYRARVAALHESELAHQRRALAAMRKFVDEPTNAVAAQRLGIPGRIAAMEAQLADSAAGGSHDRLVGTLGRQVSWQLG</sequence>
<accession>A0A1C0AR09</accession>
<protein>
    <recommendedName>
        <fullName evidence="1">PPi-type phosphoenolpyruvate carboxykinase lobe 2 domain-containing protein</fullName>
    </recommendedName>
</protein>
<dbReference type="InterPro" id="IPR058710">
    <property type="entry name" value="PEPCK_lobe_2"/>
</dbReference>
<dbReference type="RefSeq" id="WP_068750026.1">
    <property type="nucleotide sequence ID" value="NZ_LR214441.1"/>
</dbReference>
<evidence type="ECO:0000259" key="1">
    <source>
        <dbReference type="Pfam" id="PF26300"/>
    </source>
</evidence>
<dbReference type="EMBL" id="MBQD01000005">
    <property type="protein sequence ID" value="OCL36854.1"/>
    <property type="molecule type" value="Genomic_DNA"/>
</dbReference>
<comment type="caution">
    <text evidence="2">The sequence shown here is derived from an EMBL/GenBank/DDBJ whole genome shotgun (WGS) entry which is preliminary data.</text>
</comment>
<dbReference type="Proteomes" id="UP000093501">
    <property type="component" value="Unassembled WGS sequence"/>
</dbReference>
<keyword evidence="3" id="KW-1185">Reference proteome</keyword>
<dbReference type="AlphaFoldDB" id="A0A1C0AR09"/>
<organism evidence="2 3">
    <name type="scientific">Tessaracoccus lapidicaptus</name>
    <dbReference type="NCBI Taxonomy" id="1427523"/>
    <lineage>
        <taxon>Bacteria</taxon>
        <taxon>Bacillati</taxon>
        <taxon>Actinomycetota</taxon>
        <taxon>Actinomycetes</taxon>
        <taxon>Propionibacteriales</taxon>
        <taxon>Propionibacteriaceae</taxon>
        <taxon>Tessaracoccus</taxon>
    </lineage>
</organism>